<dbReference type="GO" id="GO:0009421">
    <property type="term" value="C:bacterial-type flagellum filament cap"/>
    <property type="evidence" value="ECO:0007669"/>
    <property type="project" value="InterPro"/>
</dbReference>
<dbReference type="GO" id="GO:0071973">
    <property type="term" value="P:bacterial-type flagellum-dependent cell motility"/>
    <property type="evidence" value="ECO:0007669"/>
    <property type="project" value="TreeGrafter"/>
</dbReference>
<keyword evidence="3 5" id="KW-0175">Coiled coil</keyword>
<dbReference type="InterPro" id="IPR010810">
    <property type="entry name" value="Flagellin_hook_IN_motif"/>
</dbReference>
<name>A0A2Z6AWY5_9BACT</name>
<dbReference type="OrthoDB" id="5484186at2"/>
<keyword evidence="8" id="KW-0966">Cell projection</keyword>
<dbReference type="RefSeq" id="WP_126377119.1">
    <property type="nucleotide sequence ID" value="NZ_AP017378.1"/>
</dbReference>
<evidence type="ECO:0000256" key="1">
    <source>
        <dbReference type="ARBA" id="ARBA00009764"/>
    </source>
</evidence>
<evidence type="ECO:0000256" key="5">
    <source>
        <dbReference type="RuleBase" id="RU362066"/>
    </source>
</evidence>
<dbReference type="InterPro" id="IPR010809">
    <property type="entry name" value="FliD_C"/>
</dbReference>
<comment type="function">
    <text evidence="5">Required for morphogenesis and for the elongation of the flagellar filament by facilitating polymerization of the flagellin monomers at the tip of growing filament. Forms a capping structure, which prevents flagellin subunits (transported through the central channel of the flagellum) from leaking out without polymerization at the distal end.</text>
</comment>
<dbReference type="KEGG" id="dfl:DFE_0940"/>
<dbReference type="Pfam" id="PF02465">
    <property type="entry name" value="FliD_N"/>
    <property type="match status" value="1"/>
</dbReference>
<comment type="similarity">
    <text evidence="1 5">Belongs to the FliD family.</text>
</comment>
<keyword evidence="9" id="KW-1185">Reference proteome</keyword>
<gene>
    <name evidence="8" type="ORF">DFE_0940</name>
</gene>
<feature type="domain" description="Flagellar hook-associated protein 2 N-terminal" evidence="6">
    <location>
        <begin position="17"/>
        <end position="112"/>
    </location>
</feature>
<dbReference type="AlphaFoldDB" id="A0A2Z6AWY5"/>
<keyword evidence="8" id="KW-0282">Flagellum</keyword>
<dbReference type="GO" id="GO:0007155">
    <property type="term" value="P:cell adhesion"/>
    <property type="evidence" value="ECO:0007669"/>
    <property type="project" value="InterPro"/>
</dbReference>
<evidence type="ECO:0000256" key="3">
    <source>
        <dbReference type="ARBA" id="ARBA00023054"/>
    </source>
</evidence>
<dbReference type="PANTHER" id="PTHR30288:SF0">
    <property type="entry name" value="FLAGELLAR HOOK-ASSOCIATED PROTEIN 2"/>
    <property type="match status" value="1"/>
</dbReference>
<protein>
    <recommendedName>
        <fullName evidence="5">Flagellar hook-associated protein 2</fullName>
        <shortName evidence="5">HAP2</shortName>
    </recommendedName>
    <alternativeName>
        <fullName evidence="5">Flagellar cap protein</fullName>
    </alternativeName>
</protein>
<dbReference type="GO" id="GO:0005576">
    <property type="term" value="C:extracellular region"/>
    <property type="evidence" value="ECO:0007669"/>
    <property type="project" value="UniProtKB-SubCell"/>
</dbReference>
<dbReference type="InterPro" id="IPR040026">
    <property type="entry name" value="FliD"/>
</dbReference>
<dbReference type="InterPro" id="IPR003481">
    <property type="entry name" value="FliD_N"/>
</dbReference>
<dbReference type="PANTHER" id="PTHR30288">
    <property type="entry name" value="FLAGELLAR CAP/ASSEMBLY PROTEIN FLID"/>
    <property type="match status" value="1"/>
</dbReference>
<comment type="subunit">
    <text evidence="2 5">Homopentamer.</text>
</comment>
<dbReference type="Pfam" id="PF07196">
    <property type="entry name" value="Flagellin_IN"/>
    <property type="match status" value="1"/>
</dbReference>
<evidence type="ECO:0000256" key="4">
    <source>
        <dbReference type="ARBA" id="ARBA00023143"/>
    </source>
</evidence>
<organism evidence="8 9">
    <name type="scientific">Desulfovibrio ferrophilus</name>
    <dbReference type="NCBI Taxonomy" id="241368"/>
    <lineage>
        <taxon>Bacteria</taxon>
        <taxon>Pseudomonadati</taxon>
        <taxon>Thermodesulfobacteriota</taxon>
        <taxon>Desulfovibrionia</taxon>
        <taxon>Desulfovibrionales</taxon>
        <taxon>Desulfovibrionaceae</taxon>
        <taxon>Desulfovibrio</taxon>
    </lineage>
</organism>
<evidence type="ECO:0000313" key="8">
    <source>
        <dbReference type="EMBL" id="BBD07666.1"/>
    </source>
</evidence>
<evidence type="ECO:0000256" key="2">
    <source>
        <dbReference type="ARBA" id="ARBA00011255"/>
    </source>
</evidence>
<evidence type="ECO:0000313" key="9">
    <source>
        <dbReference type="Proteomes" id="UP000269883"/>
    </source>
</evidence>
<dbReference type="EMBL" id="AP017378">
    <property type="protein sequence ID" value="BBD07666.1"/>
    <property type="molecule type" value="Genomic_DNA"/>
</dbReference>
<keyword evidence="5" id="KW-0964">Secreted</keyword>
<evidence type="ECO:0000259" key="6">
    <source>
        <dbReference type="Pfam" id="PF02465"/>
    </source>
</evidence>
<keyword evidence="4 5" id="KW-0975">Bacterial flagellum</keyword>
<evidence type="ECO:0000259" key="7">
    <source>
        <dbReference type="Pfam" id="PF07195"/>
    </source>
</evidence>
<dbReference type="Proteomes" id="UP000269883">
    <property type="component" value="Chromosome"/>
</dbReference>
<accession>A0A2Z6AWY5</accession>
<keyword evidence="8" id="KW-0969">Cilium</keyword>
<comment type="subcellular location">
    <subcellularLocation>
        <location evidence="5">Secreted</location>
    </subcellularLocation>
    <subcellularLocation>
        <location evidence="5">Bacterial flagellum</location>
    </subcellularLocation>
</comment>
<reference evidence="8 9" key="1">
    <citation type="journal article" date="2018" name="Sci. Adv.">
        <title>Multi-heme cytochromes provide a pathway for survival in energy-limited environments.</title>
        <authorList>
            <person name="Deng X."/>
            <person name="Dohmae N."/>
            <person name="Nealson K.H."/>
            <person name="Hashimoto K."/>
            <person name="Okamoto A."/>
        </authorList>
    </citation>
    <scope>NUCLEOTIDE SEQUENCE [LARGE SCALE GENOMIC DNA]</scope>
    <source>
        <strain evidence="8 9">IS5</strain>
    </source>
</reference>
<dbReference type="Pfam" id="PF07195">
    <property type="entry name" value="FliD_C"/>
    <property type="match status" value="1"/>
</dbReference>
<dbReference type="GO" id="GO:0009424">
    <property type="term" value="C:bacterial-type flagellum hook"/>
    <property type="evidence" value="ECO:0007669"/>
    <property type="project" value="UniProtKB-UniRule"/>
</dbReference>
<proteinExistence type="inferred from homology"/>
<feature type="domain" description="Flagellar hook-associated protein 2 C-terminal" evidence="7">
    <location>
        <begin position="219"/>
        <end position="541"/>
    </location>
</feature>
<sequence length="559" mass="60033">MADYTSGAIYFTGLGNGTDFDSIIEATVEAESVRLNQLTEWEEYWQEKSDSLEELNTALVSMRSSLESMDTVTEFAEKSASSSDTSVLSATADGDAVDASHTIEINQLAQNDIWTNTTTGHSDSADSITSTDAVFAFSYAGEEYSLDVSAGTSLSELVDMINANPDSKSDVRATMINDGSEYHLQLYGMDMGEDNTVAITANTTLAGYDAADFENTQIAQSAEIKVDGYPTGADEWITRDTNTISDVLDGVTLSLANVGITTLNVTTDTDAIKDKIVEFVESVNEIRLLIQELTYVDDDAAGSVMTGNYGVDIVKQNLQNITASKGLGFSYYDSDSGIGDYYSTLSQLGISTDADESSETYGQLLIDEDELDDALETDSDAVIDLFAASEEGSSDSSDMTYVSSVDGLTSPGDHDVVYEISGGVIISATINGESCTIDGNTITGDYGTDASGMEVRANTMVDGVYTGTVSVKQGKIGEMADEMTRLTDSESGILVIIQENYDDIVANTQESIETEEDRLALFEDRLRERYAALEETLSEYDSIDATLDTLINSLTSFSS</sequence>
<feature type="coiled-coil region" evidence="5">
    <location>
        <begin position="505"/>
        <end position="543"/>
    </location>
</feature>